<organism evidence="3 4">
    <name type="scientific">Dysgonomonas alginatilytica</name>
    <dbReference type="NCBI Taxonomy" id="1605892"/>
    <lineage>
        <taxon>Bacteria</taxon>
        <taxon>Pseudomonadati</taxon>
        <taxon>Bacteroidota</taxon>
        <taxon>Bacteroidia</taxon>
        <taxon>Bacteroidales</taxon>
        <taxon>Dysgonomonadaceae</taxon>
        <taxon>Dysgonomonas</taxon>
    </lineage>
</organism>
<dbReference type="SUPFAM" id="SSF52266">
    <property type="entry name" value="SGNH hydrolase"/>
    <property type="match status" value="1"/>
</dbReference>
<dbReference type="EMBL" id="QICL01000005">
    <property type="protein sequence ID" value="PXV66330.1"/>
    <property type="molecule type" value="Genomic_DNA"/>
</dbReference>
<dbReference type="GO" id="GO:0005975">
    <property type="term" value="P:carbohydrate metabolic process"/>
    <property type="evidence" value="ECO:0007669"/>
    <property type="project" value="InterPro"/>
</dbReference>
<dbReference type="AlphaFoldDB" id="A0A2V3PR98"/>
<evidence type="ECO:0000313" key="3">
    <source>
        <dbReference type="EMBL" id="PXV66330.1"/>
    </source>
</evidence>
<dbReference type="InterPro" id="IPR036514">
    <property type="entry name" value="SGNH_hydro_sf"/>
</dbReference>
<feature type="domain" description="Sialate O-acetylesterase" evidence="2">
    <location>
        <begin position="426"/>
        <end position="519"/>
    </location>
</feature>
<dbReference type="InterPro" id="IPR039329">
    <property type="entry name" value="SIAE"/>
</dbReference>
<dbReference type="PANTHER" id="PTHR22901:SF0">
    <property type="entry name" value="SIALATE O-ACETYLESTERASE"/>
    <property type="match status" value="1"/>
</dbReference>
<dbReference type="Gene3D" id="3.40.50.1110">
    <property type="entry name" value="SGNH hydrolase"/>
    <property type="match status" value="1"/>
</dbReference>
<dbReference type="GO" id="GO:0004553">
    <property type="term" value="F:hydrolase activity, hydrolyzing O-glycosyl compounds"/>
    <property type="evidence" value="ECO:0007669"/>
    <property type="project" value="InterPro"/>
</dbReference>
<proteinExistence type="predicted"/>
<dbReference type="Pfam" id="PF03629">
    <property type="entry name" value="SASA"/>
    <property type="match status" value="1"/>
</dbReference>
<dbReference type="RefSeq" id="WP_221409221.1">
    <property type="nucleotide sequence ID" value="NZ_QICL01000005.1"/>
</dbReference>
<dbReference type="SUPFAM" id="SSF49785">
    <property type="entry name" value="Galactose-binding domain-like"/>
    <property type="match status" value="1"/>
</dbReference>
<name>A0A2V3PR98_9BACT</name>
<keyword evidence="1" id="KW-0378">Hydrolase</keyword>
<reference evidence="3 4" key="1">
    <citation type="submission" date="2018-03" db="EMBL/GenBank/DDBJ databases">
        <title>Genomic Encyclopedia of Archaeal and Bacterial Type Strains, Phase II (KMG-II): from individual species to whole genera.</title>
        <authorList>
            <person name="Goeker M."/>
        </authorList>
    </citation>
    <scope>NUCLEOTIDE SEQUENCE [LARGE SCALE GENOMIC DNA]</scope>
    <source>
        <strain evidence="3 4">DSM 100214</strain>
    </source>
</reference>
<dbReference type="InterPro" id="IPR013783">
    <property type="entry name" value="Ig-like_fold"/>
</dbReference>
<comment type="caution">
    <text evidence="3">The sequence shown here is derived from an EMBL/GenBank/DDBJ whole genome shotgun (WGS) entry which is preliminary data.</text>
</comment>
<dbReference type="InterPro" id="IPR008979">
    <property type="entry name" value="Galactose-bd-like_sf"/>
</dbReference>
<accession>A0A2V3PR98</accession>
<dbReference type="GO" id="GO:0001681">
    <property type="term" value="F:sialate O-acetylesterase activity"/>
    <property type="evidence" value="ECO:0007669"/>
    <property type="project" value="InterPro"/>
</dbReference>
<protein>
    <submittedName>
        <fullName evidence="3">Sialate O-acetylesterase</fullName>
    </submittedName>
</protein>
<dbReference type="Proteomes" id="UP000247973">
    <property type="component" value="Unassembled WGS sequence"/>
</dbReference>
<evidence type="ECO:0000313" key="4">
    <source>
        <dbReference type="Proteomes" id="UP000247973"/>
    </source>
</evidence>
<evidence type="ECO:0000256" key="1">
    <source>
        <dbReference type="ARBA" id="ARBA00022801"/>
    </source>
</evidence>
<dbReference type="Gene3D" id="2.60.40.10">
    <property type="entry name" value="Immunoglobulins"/>
    <property type="match status" value="1"/>
</dbReference>
<dbReference type="InterPro" id="IPR005181">
    <property type="entry name" value="SASA"/>
</dbReference>
<dbReference type="PANTHER" id="PTHR22901">
    <property type="entry name" value="SIALATE O-ACETYLESTERASE"/>
    <property type="match status" value="1"/>
</dbReference>
<dbReference type="Gene3D" id="2.60.120.260">
    <property type="entry name" value="Galactose-binding domain-like"/>
    <property type="match status" value="1"/>
</dbReference>
<keyword evidence="4" id="KW-1185">Reference proteome</keyword>
<sequence>MKTINKYIPTRRVAFLMLLTLFCVVNGRASVKLPALISDGMVLQRDTELKLWGWASVGESIEISFLNKSYKTTADANGKWEVTLPPQKAGGPYQMQINNISINDILIGDVWLCSGQSNMETPIRRVLDLYKDEVSLINNPYIRHLKTPLKYNFTGVSDDINGGSWKSATPENILDFSAVAYFFAKELYDKYKVPIGLLNSSVGGSPVEAWLSRDALKQFPSYLQIADQFAVAGYIDSIRTREKKMESNWYSTLNKNDKGVSNWFKSDLNTSDWGTISLPGYWADKGVGNINGSFWFRKDFEVPASMVGKPAVLRLGCIVDSDSTYINGEFVGTISYQYPPRIYTIPLGLLHEGTNSVTLRVINSIGKGGFVEDKPYQIIVGDELINLTGEWKYKLGAEMSPLKPQTFFQYNPMGLYNGMIAPLINYPIKGVIWYQGEANTSRPAEYSTMLSALINDWRTKWNKPDLPFIITQLPNFMKVEKQPSESNWAMLREAQSKVLEIPNTGMAVTIDLGEWNDVHPLKKKEVGYRLALPAMKIAYGDKKIISSAPVYNNMVIEGDKIILSFKEIGNGFAANEKLKGFAIAGKDKQFVWADAKIEGNKIIVSSDKVKNPVAVRYAWADNPEGANLRNKESLPSSPFRTDNW</sequence>
<gene>
    <name evidence="3" type="ORF">CLV62_10581</name>
</gene>
<evidence type="ECO:0000259" key="2">
    <source>
        <dbReference type="Pfam" id="PF03629"/>
    </source>
</evidence>